<name>A0A1A9GK62_9ACTN</name>
<evidence type="ECO:0000256" key="2">
    <source>
        <dbReference type="ARBA" id="ARBA00023125"/>
    </source>
</evidence>
<organism evidence="6 7">
    <name type="scientific">Nocardioides dokdonensis FR1436</name>
    <dbReference type="NCBI Taxonomy" id="1300347"/>
    <lineage>
        <taxon>Bacteria</taxon>
        <taxon>Bacillati</taxon>
        <taxon>Actinomycetota</taxon>
        <taxon>Actinomycetes</taxon>
        <taxon>Propionibacteriales</taxon>
        <taxon>Nocardioidaceae</taxon>
        <taxon>Nocardioides</taxon>
    </lineage>
</organism>
<dbReference type="KEGG" id="ndk:I601_1435"/>
<dbReference type="RefSeq" id="WP_068107747.1">
    <property type="nucleotide sequence ID" value="NZ_CP015079.1"/>
</dbReference>
<evidence type="ECO:0000256" key="3">
    <source>
        <dbReference type="ARBA" id="ARBA00023163"/>
    </source>
</evidence>
<keyword evidence="7" id="KW-1185">Reference proteome</keyword>
<gene>
    <name evidence="6" type="ORF">I601_1435</name>
</gene>
<evidence type="ECO:0000313" key="7">
    <source>
        <dbReference type="Proteomes" id="UP000077868"/>
    </source>
</evidence>
<evidence type="ECO:0000313" key="6">
    <source>
        <dbReference type="EMBL" id="ANH37871.1"/>
    </source>
</evidence>
<dbReference type="InterPro" id="IPR023772">
    <property type="entry name" value="DNA-bd_HTH_TetR-type_CS"/>
</dbReference>
<dbReference type="AlphaFoldDB" id="A0A1A9GK62"/>
<dbReference type="SUPFAM" id="SSF46689">
    <property type="entry name" value="Homeodomain-like"/>
    <property type="match status" value="1"/>
</dbReference>
<accession>A0A1A9GK62</accession>
<protein>
    <submittedName>
        <fullName evidence="6">Bacterial regulatory protein, tetR family</fullName>
    </submittedName>
</protein>
<dbReference type="PRINTS" id="PR00455">
    <property type="entry name" value="HTHTETR"/>
</dbReference>
<keyword evidence="1" id="KW-0805">Transcription regulation</keyword>
<dbReference type="PROSITE" id="PS01081">
    <property type="entry name" value="HTH_TETR_1"/>
    <property type="match status" value="1"/>
</dbReference>
<dbReference type="Pfam" id="PF00440">
    <property type="entry name" value="TetR_N"/>
    <property type="match status" value="1"/>
</dbReference>
<keyword evidence="2 4" id="KW-0238">DNA-binding</keyword>
<dbReference type="PATRIC" id="fig|1300347.3.peg.1433"/>
<dbReference type="OrthoDB" id="3235020at2"/>
<evidence type="ECO:0000256" key="4">
    <source>
        <dbReference type="PROSITE-ProRule" id="PRU00335"/>
    </source>
</evidence>
<dbReference type="PROSITE" id="PS50977">
    <property type="entry name" value="HTH_TETR_2"/>
    <property type="match status" value="1"/>
</dbReference>
<dbReference type="GO" id="GO:0000976">
    <property type="term" value="F:transcription cis-regulatory region binding"/>
    <property type="evidence" value="ECO:0007669"/>
    <property type="project" value="TreeGrafter"/>
</dbReference>
<keyword evidence="3" id="KW-0804">Transcription</keyword>
<dbReference type="PANTHER" id="PTHR30055">
    <property type="entry name" value="HTH-TYPE TRANSCRIPTIONAL REGULATOR RUTR"/>
    <property type="match status" value="1"/>
</dbReference>
<reference evidence="6 7" key="1">
    <citation type="submission" date="2016-03" db="EMBL/GenBank/DDBJ databases">
        <title>Complete genome sequence of a soil Actinobacterium, Nocardioides dokdonensis FR1436.</title>
        <authorList>
            <person name="Kwon S.-K."/>
            <person name="Kim K."/>
            <person name="Kim J.F."/>
        </authorList>
    </citation>
    <scope>NUCLEOTIDE SEQUENCE [LARGE SCALE GENOMIC DNA]</scope>
    <source>
        <strain evidence="6 7">FR1436</strain>
    </source>
</reference>
<feature type="DNA-binding region" description="H-T-H motif" evidence="4">
    <location>
        <begin position="37"/>
        <end position="56"/>
    </location>
</feature>
<dbReference type="InterPro" id="IPR050109">
    <property type="entry name" value="HTH-type_TetR-like_transc_reg"/>
</dbReference>
<evidence type="ECO:0000259" key="5">
    <source>
        <dbReference type="PROSITE" id="PS50977"/>
    </source>
</evidence>
<dbReference type="GO" id="GO:0003700">
    <property type="term" value="F:DNA-binding transcription factor activity"/>
    <property type="evidence" value="ECO:0007669"/>
    <property type="project" value="TreeGrafter"/>
</dbReference>
<evidence type="ECO:0000256" key="1">
    <source>
        <dbReference type="ARBA" id="ARBA00023015"/>
    </source>
</evidence>
<dbReference type="InterPro" id="IPR001647">
    <property type="entry name" value="HTH_TetR"/>
</dbReference>
<dbReference type="Proteomes" id="UP000077868">
    <property type="component" value="Chromosome"/>
</dbReference>
<dbReference type="PANTHER" id="PTHR30055:SF238">
    <property type="entry name" value="MYCOFACTOCIN BIOSYNTHESIS TRANSCRIPTIONAL REGULATOR MFTR-RELATED"/>
    <property type="match status" value="1"/>
</dbReference>
<proteinExistence type="predicted"/>
<dbReference type="STRING" id="1300347.I601_1435"/>
<dbReference type="Gene3D" id="1.10.357.10">
    <property type="entry name" value="Tetracycline Repressor, domain 2"/>
    <property type="match status" value="1"/>
</dbReference>
<dbReference type="InterPro" id="IPR009057">
    <property type="entry name" value="Homeodomain-like_sf"/>
</dbReference>
<feature type="domain" description="HTH tetR-type" evidence="5">
    <location>
        <begin position="14"/>
        <end position="74"/>
    </location>
</feature>
<dbReference type="EMBL" id="CP015079">
    <property type="protein sequence ID" value="ANH37871.1"/>
    <property type="molecule type" value="Genomic_DNA"/>
</dbReference>
<sequence>MESRATTLNARRRADTRLSIARAAAGLFVNQGLAATTVEQIAAEAGVGLRTFYRYFPSKQDAVVPLLAQGADDWHSRLSRLPADRPLREAVAEAVVELLDPVDERRAAELELARGLVRTVAADRDLQRVWHDVNGESQRLLVPVLAQLVDDPDPLVPRMLAAAVTDAVRIGLELWAALDAPDDRGPATLARDCFWALSAWYEPRVPAAPGG</sequence>